<gene>
    <name evidence="1" type="ORF">G4B88_030170</name>
</gene>
<organism evidence="1 2">
    <name type="scientific">Cannabis sativa</name>
    <name type="common">Hemp</name>
    <name type="synonym">Marijuana</name>
    <dbReference type="NCBI Taxonomy" id="3483"/>
    <lineage>
        <taxon>Eukaryota</taxon>
        <taxon>Viridiplantae</taxon>
        <taxon>Streptophyta</taxon>
        <taxon>Embryophyta</taxon>
        <taxon>Tracheophyta</taxon>
        <taxon>Spermatophyta</taxon>
        <taxon>Magnoliopsida</taxon>
        <taxon>eudicotyledons</taxon>
        <taxon>Gunneridae</taxon>
        <taxon>Pentapetalae</taxon>
        <taxon>rosids</taxon>
        <taxon>fabids</taxon>
        <taxon>Rosales</taxon>
        <taxon>Cannabaceae</taxon>
        <taxon>Cannabis</taxon>
    </lineage>
</organism>
<proteinExistence type="predicted"/>
<name>A0A7J6E5I2_CANSA</name>
<dbReference type="AlphaFoldDB" id="A0A7J6E5I2"/>
<protein>
    <submittedName>
        <fullName evidence="1">Uncharacterized protein</fullName>
    </submittedName>
</protein>
<accession>A0A7J6E5I2</accession>
<keyword evidence="2" id="KW-1185">Reference proteome</keyword>
<sequence length="104" mass="10969">MNKPTPFTCIHTHSWNASSKPPERTALIGETGTGMSPGAPSVSTSSIPLWVSLPELHQSHFLGPEEEQRHSICLEIFCYGSAAVAALALCPSLGPASILLEPAC</sequence>
<comment type="caution">
    <text evidence="1">The sequence shown here is derived from an EMBL/GenBank/DDBJ whole genome shotgun (WGS) entry which is preliminary data.</text>
</comment>
<evidence type="ECO:0000313" key="2">
    <source>
        <dbReference type="Proteomes" id="UP000583929"/>
    </source>
</evidence>
<reference evidence="1 2" key="1">
    <citation type="journal article" date="2020" name="bioRxiv">
        <title>Sequence and annotation of 42 cannabis genomes reveals extensive copy number variation in cannabinoid synthesis and pathogen resistance genes.</title>
        <authorList>
            <person name="Mckernan K.J."/>
            <person name="Helbert Y."/>
            <person name="Kane L.T."/>
            <person name="Ebling H."/>
            <person name="Zhang L."/>
            <person name="Liu B."/>
            <person name="Eaton Z."/>
            <person name="Mclaughlin S."/>
            <person name="Kingan S."/>
            <person name="Baybayan P."/>
            <person name="Concepcion G."/>
            <person name="Jordan M."/>
            <person name="Riva A."/>
            <person name="Barbazuk W."/>
            <person name="Harkins T."/>
        </authorList>
    </citation>
    <scope>NUCLEOTIDE SEQUENCE [LARGE SCALE GENOMIC DNA]</scope>
    <source>
        <strain evidence="2">cv. Jamaican Lion 4</strain>
        <tissue evidence="1">Leaf</tissue>
    </source>
</reference>
<dbReference type="EMBL" id="JAATIQ010000517">
    <property type="protein sequence ID" value="KAF4352919.1"/>
    <property type="molecule type" value="Genomic_DNA"/>
</dbReference>
<evidence type="ECO:0000313" key="1">
    <source>
        <dbReference type="EMBL" id="KAF4352919.1"/>
    </source>
</evidence>
<dbReference type="Proteomes" id="UP000583929">
    <property type="component" value="Unassembled WGS sequence"/>
</dbReference>